<evidence type="ECO:0000256" key="4">
    <source>
        <dbReference type="ARBA" id="ARBA00023002"/>
    </source>
</evidence>
<reference evidence="7 8" key="1">
    <citation type="submission" date="2016-04" db="EMBL/GenBank/DDBJ databases">
        <authorList>
            <person name="Evans L.H."/>
            <person name="Alamgir A."/>
            <person name="Owens N."/>
            <person name="Weber N.D."/>
            <person name="Virtaneva K."/>
            <person name="Barbian K."/>
            <person name="Babar A."/>
            <person name="Rosenke K."/>
        </authorList>
    </citation>
    <scope>NUCLEOTIDE SEQUENCE [LARGE SCALE GENOMIC DNA]</scope>
    <source>
        <strain evidence="7 8">IFM 0406</strain>
    </source>
</reference>
<dbReference type="Pfam" id="PF00732">
    <property type="entry name" value="GMC_oxred_N"/>
    <property type="match status" value="1"/>
</dbReference>
<feature type="domain" description="Glucose-methanol-choline oxidoreductase C-terminal" evidence="6">
    <location>
        <begin position="503"/>
        <end position="638"/>
    </location>
</feature>
<keyword evidence="4" id="KW-0560">Oxidoreductase</keyword>
<dbReference type="GO" id="GO:0046577">
    <property type="term" value="F:long-chain-alcohol oxidase activity"/>
    <property type="evidence" value="ECO:0007669"/>
    <property type="project" value="UniProtKB-EC"/>
</dbReference>
<dbReference type="InterPro" id="IPR000172">
    <property type="entry name" value="GMC_OxRdtase_N"/>
</dbReference>
<evidence type="ECO:0000313" key="7">
    <source>
        <dbReference type="EMBL" id="KZM71396.1"/>
    </source>
</evidence>
<dbReference type="Proteomes" id="UP000076512">
    <property type="component" value="Unassembled WGS sequence"/>
</dbReference>
<evidence type="ECO:0000259" key="5">
    <source>
        <dbReference type="Pfam" id="PF00732"/>
    </source>
</evidence>
<evidence type="ECO:0000256" key="1">
    <source>
        <dbReference type="ARBA" id="ARBA00010790"/>
    </source>
</evidence>
<dbReference type="GO" id="GO:0016020">
    <property type="term" value="C:membrane"/>
    <property type="evidence" value="ECO:0007669"/>
    <property type="project" value="UniProtKB-SubCell"/>
</dbReference>
<dbReference type="PANTHER" id="PTHR46056">
    <property type="entry name" value="LONG-CHAIN-ALCOHOL OXIDASE"/>
    <property type="match status" value="1"/>
</dbReference>
<accession>A0A164KHI1</accession>
<dbReference type="OrthoDB" id="9798604at2"/>
<organism evidence="7 8">
    <name type="scientific">Nocardia terpenica</name>
    <dbReference type="NCBI Taxonomy" id="455432"/>
    <lineage>
        <taxon>Bacteria</taxon>
        <taxon>Bacillati</taxon>
        <taxon>Actinomycetota</taxon>
        <taxon>Actinomycetes</taxon>
        <taxon>Mycobacteriales</taxon>
        <taxon>Nocardiaceae</taxon>
        <taxon>Nocardia</taxon>
    </lineage>
</organism>
<dbReference type="GO" id="GO:0050660">
    <property type="term" value="F:flavin adenine dinucleotide binding"/>
    <property type="evidence" value="ECO:0007669"/>
    <property type="project" value="InterPro"/>
</dbReference>
<evidence type="ECO:0000313" key="8">
    <source>
        <dbReference type="Proteomes" id="UP000076512"/>
    </source>
</evidence>
<comment type="similarity">
    <text evidence="1">Belongs to the GMC oxidoreductase family.</text>
</comment>
<dbReference type="SUPFAM" id="SSF51905">
    <property type="entry name" value="FAD/NAD(P)-binding domain"/>
    <property type="match status" value="1"/>
</dbReference>
<dbReference type="STRING" id="455432.AWN90_01085"/>
<keyword evidence="8" id="KW-1185">Reference proteome</keyword>
<dbReference type="EMBL" id="LWGR01000012">
    <property type="protein sequence ID" value="KZM71396.1"/>
    <property type="molecule type" value="Genomic_DNA"/>
</dbReference>
<feature type="domain" description="Glucose-methanol-choline oxidoreductase N-terminal" evidence="5">
    <location>
        <begin position="177"/>
        <end position="419"/>
    </location>
</feature>
<dbReference type="AlphaFoldDB" id="A0A164KHI1"/>
<dbReference type="RefSeq" id="WP_067576857.1">
    <property type="nucleotide sequence ID" value="NZ_JABMCZ010000003.1"/>
</dbReference>
<name>A0A164KHI1_9NOCA</name>
<comment type="caution">
    <text evidence="7">The sequence shown here is derived from an EMBL/GenBank/DDBJ whole genome shotgun (WGS) entry which is preliminary data.</text>
</comment>
<dbReference type="Pfam" id="PF05199">
    <property type="entry name" value="GMC_oxred_C"/>
    <property type="match status" value="1"/>
</dbReference>
<sequence length="653" mass="68413">MEPTERQRAALTLICETFAPGDGPELPAAGDLGAVDTVVELLARNPRAADAKRLALLLDVWDSPLLGLVTGVKPRRFSALSQGDRERILLRLGNSPIAPVRAVFQALKQAALLAYSVTPGPSGANPLWRQLGYPPPPGTLPTAPAPPLTPVRPGETALSCDVVVVGSGAGGGVAAAVLAEAGLDVLVLERGNYYDDRDFGGGELDALRTLYAPGPPATAEGQLTLVAGGCLGGGTVVNWSTALPTPDDVRAEWASLGVPQFDDTEYDDALAAVQKRLSVTDRRSPPSARDAVLERGARALGWQVDTLTRNVSDVCDAGIECGRCGYGCRLGAKQSVTKTWLADAAAHGARVMVGADVRAISVRNWKADGVSVRTVEGAEVQVQARAVVVAAGAVQTPALLRRSGLRNPAIGRYLRLHPAAAVFGVFDEEIRPWEGGLQTRICRRHSDLDGEGYGVVYETGPVHPGLATGFLGWGGADDHLRVLRDLPHSAAIGVITRDRDSGVVTVDRSGEPVVKYRLSPYDRDHLHIGIIGAAAILEAAGARRIFSGHQAGISYDPGRRGSHAEFAAACRATGYAPGRCAMGALHIMGSARMGDSPRTSATNPDGATWEIPNIVVADASCFPTASGVNPMVSIEAIAHMNAKRLAARLIRAS</sequence>
<proteinExistence type="inferred from homology"/>
<evidence type="ECO:0000259" key="6">
    <source>
        <dbReference type="Pfam" id="PF05199"/>
    </source>
</evidence>
<dbReference type="InterPro" id="IPR007867">
    <property type="entry name" value="GMC_OxRtase_C"/>
</dbReference>
<keyword evidence="2" id="KW-0285">Flavoprotein</keyword>
<gene>
    <name evidence="7" type="ORF">AWN90_01085</name>
</gene>
<dbReference type="InterPro" id="IPR036188">
    <property type="entry name" value="FAD/NAD-bd_sf"/>
</dbReference>
<keyword evidence="3" id="KW-0274">FAD</keyword>
<evidence type="ECO:0000256" key="3">
    <source>
        <dbReference type="ARBA" id="ARBA00022827"/>
    </source>
</evidence>
<protein>
    <submittedName>
        <fullName evidence="7">Oxidoreductase</fullName>
    </submittedName>
</protein>
<dbReference type="PANTHER" id="PTHR46056:SF12">
    <property type="entry name" value="LONG-CHAIN-ALCOHOL OXIDASE"/>
    <property type="match status" value="1"/>
</dbReference>
<evidence type="ECO:0000256" key="2">
    <source>
        <dbReference type="ARBA" id="ARBA00022630"/>
    </source>
</evidence>
<dbReference type="Gene3D" id="3.50.50.60">
    <property type="entry name" value="FAD/NAD(P)-binding domain"/>
    <property type="match status" value="2"/>
</dbReference>